<dbReference type="SMART" id="SM00387">
    <property type="entry name" value="HATPase_c"/>
    <property type="match status" value="1"/>
</dbReference>
<evidence type="ECO:0000256" key="11">
    <source>
        <dbReference type="PIRSR" id="PIRSR002583-1"/>
    </source>
</evidence>
<evidence type="ECO:0000256" key="2">
    <source>
        <dbReference type="ARBA" id="ARBA00008239"/>
    </source>
</evidence>
<name>A0A558J2U9_9GAMM</name>
<dbReference type="GO" id="GO:0051082">
    <property type="term" value="F:unfolded protein binding"/>
    <property type="evidence" value="ECO:0007669"/>
    <property type="project" value="UniProtKB-UniRule"/>
</dbReference>
<evidence type="ECO:0000256" key="3">
    <source>
        <dbReference type="ARBA" id="ARBA00022490"/>
    </source>
</evidence>
<feature type="binding site" evidence="11">
    <location>
        <position position="357"/>
    </location>
    <ligand>
        <name>ATP</name>
        <dbReference type="ChEBI" id="CHEBI:30616"/>
    </ligand>
</feature>
<feature type="region of interest" description="B" evidence="10">
    <location>
        <begin position="358"/>
        <end position="573"/>
    </location>
</feature>
<dbReference type="Pfam" id="PF13589">
    <property type="entry name" value="HATPase_c_3"/>
    <property type="match status" value="1"/>
</dbReference>
<evidence type="ECO:0000259" key="12">
    <source>
        <dbReference type="SMART" id="SM00387"/>
    </source>
</evidence>
<evidence type="ECO:0000313" key="14">
    <source>
        <dbReference type="Proteomes" id="UP000317288"/>
    </source>
</evidence>
<dbReference type="Gene3D" id="3.40.50.11260">
    <property type="match status" value="1"/>
</dbReference>
<evidence type="ECO:0000256" key="4">
    <source>
        <dbReference type="ARBA" id="ARBA00022741"/>
    </source>
</evidence>
<dbReference type="GO" id="GO:0005524">
    <property type="term" value="F:ATP binding"/>
    <property type="evidence" value="ECO:0007669"/>
    <property type="project" value="UniProtKB-UniRule"/>
</dbReference>
<dbReference type="InterPro" id="IPR037196">
    <property type="entry name" value="HSP90_C"/>
</dbReference>
<dbReference type="InterPro" id="IPR019805">
    <property type="entry name" value="Heat_shock_protein_90_CS"/>
</dbReference>
<feature type="binding site" evidence="11">
    <location>
        <position position="51"/>
    </location>
    <ligand>
        <name>ATP</name>
        <dbReference type="ChEBI" id="CHEBI:30616"/>
    </ligand>
</feature>
<dbReference type="RefSeq" id="WP_144814733.1">
    <property type="nucleotide sequence ID" value="NZ_VNFE01000007.1"/>
</dbReference>
<evidence type="ECO:0000256" key="1">
    <source>
        <dbReference type="ARBA" id="ARBA00004496"/>
    </source>
</evidence>
<accession>A0A558J2U9</accession>
<feature type="binding site" evidence="11">
    <location>
        <position position="93"/>
    </location>
    <ligand>
        <name>ATP</name>
        <dbReference type="ChEBI" id="CHEBI:30616"/>
    </ligand>
</feature>
<dbReference type="InterPro" id="IPR020568">
    <property type="entry name" value="Ribosomal_Su5_D2-typ_SF"/>
</dbReference>
<dbReference type="NCBIfam" id="NF003555">
    <property type="entry name" value="PRK05218.1"/>
    <property type="match status" value="1"/>
</dbReference>
<keyword evidence="4 10" id="KW-0547">Nucleotide-binding</keyword>
<dbReference type="EMBL" id="VNFE01000007">
    <property type="protein sequence ID" value="TVU87902.1"/>
    <property type="molecule type" value="Genomic_DNA"/>
</dbReference>
<comment type="subunit">
    <text evidence="10">Homodimer.</text>
</comment>
<dbReference type="HAMAP" id="MF_00505">
    <property type="entry name" value="HSP90"/>
    <property type="match status" value="1"/>
</dbReference>
<reference evidence="13 14" key="1">
    <citation type="submission" date="2019-07" db="EMBL/GenBank/DDBJ databases">
        <title>Diversity of Bacteria from Kongsfjorden, Arctic.</title>
        <authorList>
            <person name="Yu Y."/>
        </authorList>
    </citation>
    <scope>NUCLEOTIDE SEQUENCE [LARGE SCALE GENOMIC DNA]</scope>
    <source>
        <strain evidence="13 14">SM1922</strain>
    </source>
</reference>
<dbReference type="Gene3D" id="3.30.230.80">
    <property type="match status" value="1"/>
</dbReference>
<dbReference type="GO" id="GO:0140662">
    <property type="term" value="F:ATP-dependent protein folding chaperone"/>
    <property type="evidence" value="ECO:0007669"/>
    <property type="project" value="InterPro"/>
</dbReference>
<comment type="similarity">
    <text evidence="2 10">Belongs to the heat shock protein 90 family.</text>
</comment>
<feature type="region of interest" description="C" evidence="10">
    <location>
        <begin position="574"/>
        <end position="644"/>
    </location>
</feature>
<evidence type="ECO:0000256" key="9">
    <source>
        <dbReference type="ARBA" id="ARBA00070675"/>
    </source>
</evidence>
<dbReference type="PIRSF" id="PIRSF002583">
    <property type="entry name" value="Hsp90"/>
    <property type="match status" value="1"/>
</dbReference>
<gene>
    <name evidence="10 13" type="primary">htpG</name>
    <name evidence="13" type="ORF">FQP89_20210</name>
</gene>
<sequence length="644" mass="72242">MTTATHEQATDKPANHEETLGFQTEVKQLLNLMINSLYSNREIFLRELISNAADACDKLRYAALDNDALYEGDSELRIEIEHDSEANTITLRDNGVGMNREDVIANLGTIARSGTAEFLKQLSGEQQKDAKLIGQFGVGFYSGFIVADEISVRTRKAGTPAAEGVEWRSKGEGEFTVADIERAQHGTEITLHLKDDAKEFADDYRLQGLVRKYSDHIEVPVRMPKTETAKDDEGNPIEGSEVTTWETVNEATALWSRPKSEVSDDEYKAFYKHVAHDFSDPLTWSHNKVEGKLEYTSLLYVPGRAPFDMFDRDGARGVKLYVQRVFIMDDAEQFLPLYLRFVKGVLDTRELSLNVSRELLQQDPNVDKIKAALTKRGLDMLKKLAKDKEQYQTFWNTFGSVLKEGPGEDPSNREKIAGLLRFASTHTDTATQEHALAGYVERMKEGQQKIYYVVADSFNAAKNSPHLEIFRKKGIEVLLLSDRIDDWLMSHLTEFDGKTFADVAKGELDLGDVEDEEEKKAQEETAKAKENLVKRVKEALGDGVQEVKVTHRLTDSPACVVLPEHEMGYQMRRIMEAAGQPLPEVKPILELNPSHALVARLEGAEGDLFTQLAYILLDQAIIAEGGHLDDPAAYVKRLNSVLTA</sequence>
<dbReference type="Pfam" id="PF00183">
    <property type="entry name" value="HSP90"/>
    <property type="match status" value="1"/>
</dbReference>
<dbReference type="FunFam" id="3.30.230.80:FF:000002">
    <property type="entry name" value="Molecular chaperone HtpG"/>
    <property type="match status" value="1"/>
</dbReference>
<feature type="domain" description="Histidine kinase/HSP90-like ATPase" evidence="12">
    <location>
        <begin position="40"/>
        <end position="197"/>
    </location>
</feature>
<comment type="subcellular location">
    <subcellularLocation>
        <location evidence="1 10">Cytoplasm</location>
    </subcellularLocation>
</comment>
<dbReference type="AlphaFoldDB" id="A0A558J2U9"/>
<keyword evidence="3 10" id="KW-0963">Cytoplasm</keyword>
<comment type="caution">
    <text evidence="13">The sequence shown here is derived from an EMBL/GenBank/DDBJ whole genome shotgun (WGS) entry which is preliminary data.</text>
</comment>
<dbReference type="Gene3D" id="3.30.565.10">
    <property type="entry name" value="Histidine kinase-like ATPase, C-terminal domain"/>
    <property type="match status" value="1"/>
</dbReference>
<dbReference type="GO" id="GO:0016887">
    <property type="term" value="F:ATP hydrolysis activity"/>
    <property type="evidence" value="ECO:0007669"/>
    <property type="project" value="InterPro"/>
</dbReference>
<evidence type="ECO:0000256" key="6">
    <source>
        <dbReference type="ARBA" id="ARBA00023016"/>
    </source>
</evidence>
<dbReference type="InterPro" id="IPR003594">
    <property type="entry name" value="HATPase_dom"/>
</dbReference>
<comment type="function">
    <text evidence="8 10">Molecular chaperone. Has ATPase activity.</text>
</comment>
<evidence type="ECO:0000256" key="10">
    <source>
        <dbReference type="HAMAP-Rule" id="MF_00505"/>
    </source>
</evidence>
<organism evidence="13 14">
    <name type="scientific">Vreelandella titanicae</name>
    <dbReference type="NCBI Taxonomy" id="664683"/>
    <lineage>
        <taxon>Bacteria</taxon>
        <taxon>Pseudomonadati</taxon>
        <taxon>Pseudomonadota</taxon>
        <taxon>Gammaproteobacteria</taxon>
        <taxon>Oceanospirillales</taxon>
        <taxon>Halomonadaceae</taxon>
        <taxon>Vreelandella</taxon>
    </lineage>
</organism>
<dbReference type="Proteomes" id="UP000317288">
    <property type="component" value="Unassembled WGS sequence"/>
</dbReference>
<keyword evidence="5 10" id="KW-0067">ATP-binding</keyword>
<keyword evidence="6 10" id="KW-0346">Stress response</keyword>
<dbReference type="Gene3D" id="1.20.120.790">
    <property type="entry name" value="Heat shock protein 90, C-terminal domain"/>
    <property type="match status" value="1"/>
</dbReference>
<keyword evidence="7 10" id="KW-0143">Chaperone</keyword>
<feature type="region of interest" description="A; substrate-binding" evidence="10">
    <location>
        <begin position="1"/>
        <end position="357"/>
    </location>
</feature>
<evidence type="ECO:0000256" key="8">
    <source>
        <dbReference type="ARBA" id="ARBA00058590"/>
    </source>
</evidence>
<dbReference type="InterPro" id="IPR036890">
    <property type="entry name" value="HATPase_C_sf"/>
</dbReference>
<dbReference type="InterPro" id="IPR001404">
    <property type="entry name" value="Hsp90_fam"/>
</dbReference>
<dbReference type="PANTHER" id="PTHR11528">
    <property type="entry name" value="HEAT SHOCK PROTEIN 90 FAMILY MEMBER"/>
    <property type="match status" value="1"/>
</dbReference>
<protein>
    <recommendedName>
        <fullName evidence="9 10">Chaperone protein HtpG</fullName>
    </recommendedName>
    <alternativeName>
        <fullName evidence="10">Heat shock protein HtpG</fullName>
    </alternativeName>
    <alternativeName>
        <fullName evidence="10">High temperature protein G</fullName>
    </alternativeName>
</protein>
<feature type="binding site" evidence="11">
    <location>
        <begin position="113"/>
        <end position="114"/>
    </location>
    <ligand>
        <name>ATP</name>
        <dbReference type="ChEBI" id="CHEBI:30616"/>
    </ligand>
</feature>
<dbReference type="SUPFAM" id="SSF110942">
    <property type="entry name" value="HSP90 C-terminal domain"/>
    <property type="match status" value="1"/>
</dbReference>
<dbReference type="GO" id="GO:0005737">
    <property type="term" value="C:cytoplasm"/>
    <property type="evidence" value="ECO:0007669"/>
    <property type="project" value="UniProtKB-SubCell"/>
</dbReference>
<dbReference type="SUPFAM" id="SSF55874">
    <property type="entry name" value="ATPase domain of HSP90 chaperone/DNA topoisomerase II/histidine kinase"/>
    <property type="match status" value="1"/>
</dbReference>
<feature type="binding site" evidence="11">
    <location>
        <position position="106"/>
    </location>
    <ligand>
        <name>ATP</name>
        <dbReference type="ChEBI" id="CHEBI:30616"/>
    </ligand>
</feature>
<feature type="binding site" evidence="11">
    <location>
        <position position="98"/>
    </location>
    <ligand>
        <name>ATP</name>
        <dbReference type="ChEBI" id="CHEBI:30616"/>
    </ligand>
</feature>
<dbReference type="PRINTS" id="PR00775">
    <property type="entry name" value="HEATSHOCK90"/>
</dbReference>
<dbReference type="CDD" id="cd16927">
    <property type="entry name" value="HATPase_Hsp90-like"/>
    <property type="match status" value="1"/>
</dbReference>
<feature type="binding site" evidence="11">
    <location>
        <position position="47"/>
    </location>
    <ligand>
        <name>ATP</name>
        <dbReference type="ChEBI" id="CHEBI:30616"/>
    </ligand>
</feature>
<dbReference type="SUPFAM" id="SSF54211">
    <property type="entry name" value="Ribosomal protein S5 domain 2-like"/>
    <property type="match status" value="1"/>
</dbReference>
<proteinExistence type="inferred from homology"/>
<evidence type="ECO:0000256" key="7">
    <source>
        <dbReference type="ARBA" id="ARBA00023186"/>
    </source>
</evidence>
<dbReference type="PROSITE" id="PS00298">
    <property type="entry name" value="HSP90"/>
    <property type="match status" value="1"/>
</dbReference>
<evidence type="ECO:0000256" key="5">
    <source>
        <dbReference type="ARBA" id="ARBA00022840"/>
    </source>
</evidence>
<dbReference type="InterPro" id="IPR020575">
    <property type="entry name" value="Hsp90_N"/>
</dbReference>
<dbReference type="FunFam" id="3.30.565.10:FF:000009">
    <property type="entry name" value="Molecular chaperone HtpG"/>
    <property type="match status" value="1"/>
</dbReference>
<feature type="binding site" evidence="11">
    <location>
        <position position="187"/>
    </location>
    <ligand>
        <name>ATP</name>
        <dbReference type="ChEBI" id="CHEBI:30616"/>
    </ligand>
</feature>
<evidence type="ECO:0000313" key="13">
    <source>
        <dbReference type="EMBL" id="TVU87902.1"/>
    </source>
</evidence>
<feature type="binding site" evidence="11">
    <location>
        <begin position="135"/>
        <end position="140"/>
    </location>
    <ligand>
        <name>ATP</name>
        <dbReference type="ChEBI" id="CHEBI:30616"/>
    </ligand>
</feature>